<dbReference type="EMBL" id="CM001402">
    <property type="protein sequence ID" value="EHO42285.1"/>
    <property type="molecule type" value="Genomic_DNA"/>
</dbReference>
<dbReference type="AlphaFoldDB" id="H1XQ34"/>
<dbReference type="InParanoid" id="H1XQ34"/>
<dbReference type="InterPro" id="IPR036249">
    <property type="entry name" value="Thioredoxin-like_sf"/>
</dbReference>
<dbReference type="SUPFAM" id="SSF52833">
    <property type="entry name" value="Thioredoxin-like"/>
    <property type="match status" value="1"/>
</dbReference>
<gene>
    <name evidence="1" type="ORF">Calab_2675</name>
</gene>
<organism evidence="1 2">
    <name type="scientific">Caldithrix abyssi DSM 13497</name>
    <dbReference type="NCBI Taxonomy" id="880073"/>
    <lineage>
        <taxon>Bacteria</taxon>
        <taxon>Pseudomonadati</taxon>
        <taxon>Calditrichota</taxon>
        <taxon>Calditrichia</taxon>
        <taxon>Calditrichales</taxon>
        <taxon>Calditrichaceae</taxon>
        <taxon>Caldithrix</taxon>
    </lineage>
</organism>
<evidence type="ECO:0000313" key="1">
    <source>
        <dbReference type="EMBL" id="EHO42285.1"/>
    </source>
</evidence>
<keyword evidence="2" id="KW-1185">Reference proteome</keyword>
<name>H1XQ34_CALAY</name>
<dbReference type="PaxDb" id="880073-Calab_2675"/>
<dbReference type="RefSeq" id="WP_006929572.1">
    <property type="nucleotide sequence ID" value="NZ_CM001402.1"/>
</dbReference>
<proteinExistence type="predicted"/>
<protein>
    <recommendedName>
        <fullName evidence="3">Thioredoxin-like [2Fe-2S] ferredoxin</fullName>
    </recommendedName>
</protein>
<dbReference type="HOGENOM" id="CLU_177584_0_1_0"/>
<dbReference type="Proteomes" id="UP000004671">
    <property type="component" value="Chromosome"/>
</dbReference>
<dbReference type="Gene3D" id="3.40.30.10">
    <property type="entry name" value="Glutaredoxin"/>
    <property type="match status" value="1"/>
</dbReference>
<sequence>MKTTITICLGSSCFTRGNNNVLKIIQEYIKENELEDTVVLHGSLCEDKCKRGPNIKIGESEYSEVDPGSVIDILNHHFGSKRKC</sequence>
<evidence type="ECO:0008006" key="3">
    <source>
        <dbReference type="Google" id="ProtNLM"/>
    </source>
</evidence>
<dbReference type="Pfam" id="PF01257">
    <property type="entry name" value="2Fe-2S_thioredx"/>
    <property type="match status" value="1"/>
</dbReference>
<reference evidence="1 2" key="1">
    <citation type="submission" date="2011-09" db="EMBL/GenBank/DDBJ databases">
        <title>The permanent draft genome of Caldithrix abyssi DSM 13497.</title>
        <authorList>
            <consortium name="US DOE Joint Genome Institute (JGI-PGF)"/>
            <person name="Lucas S."/>
            <person name="Han J."/>
            <person name="Lapidus A."/>
            <person name="Bruce D."/>
            <person name="Goodwin L."/>
            <person name="Pitluck S."/>
            <person name="Peters L."/>
            <person name="Kyrpides N."/>
            <person name="Mavromatis K."/>
            <person name="Ivanova N."/>
            <person name="Mikhailova N."/>
            <person name="Chertkov O."/>
            <person name="Detter J.C."/>
            <person name="Tapia R."/>
            <person name="Han C."/>
            <person name="Land M."/>
            <person name="Hauser L."/>
            <person name="Markowitz V."/>
            <person name="Cheng J.-F."/>
            <person name="Hugenholtz P."/>
            <person name="Woyke T."/>
            <person name="Wu D."/>
            <person name="Spring S."/>
            <person name="Brambilla E."/>
            <person name="Klenk H.-P."/>
            <person name="Eisen J.A."/>
        </authorList>
    </citation>
    <scope>NUCLEOTIDE SEQUENCE [LARGE SCALE GENOMIC DNA]</scope>
    <source>
        <strain evidence="1 2">DSM 13497</strain>
    </source>
</reference>
<accession>H1XQ34</accession>
<evidence type="ECO:0000313" key="2">
    <source>
        <dbReference type="Proteomes" id="UP000004671"/>
    </source>
</evidence>
<dbReference type="eggNOG" id="COG1905">
    <property type="taxonomic scope" value="Bacteria"/>
</dbReference>
<dbReference type="OrthoDB" id="9775764at2"/>
<dbReference type="CDD" id="cd02980">
    <property type="entry name" value="TRX_Fd_family"/>
    <property type="match status" value="1"/>
</dbReference>